<dbReference type="AlphaFoldDB" id="A0A9N9KFA2"/>
<name>A0A9N9KFA2_9GLOM</name>
<proteinExistence type="predicted"/>
<accession>A0A9N9KFA2</accession>
<evidence type="ECO:0000313" key="2">
    <source>
        <dbReference type="Proteomes" id="UP000789405"/>
    </source>
</evidence>
<dbReference type="SUPFAM" id="SSF81901">
    <property type="entry name" value="HCP-like"/>
    <property type="match status" value="1"/>
</dbReference>
<dbReference type="EMBL" id="CAJVPY010070183">
    <property type="protein sequence ID" value="CAG8827711.1"/>
    <property type="molecule type" value="Genomic_DNA"/>
</dbReference>
<feature type="non-terminal residue" evidence="1">
    <location>
        <position position="1"/>
    </location>
</feature>
<comment type="caution">
    <text evidence="1">The sequence shown here is derived from an EMBL/GenBank/DDBJ whole genome shotgun (WGS) entry which is preliminary data.</text>
</comment>
<keyword evidence="2" id="KW-1185">Reference proteome</keyword>
<dbReference type="InterPro" id="IPR011990">
    <property type="entry name" value="TPR-like_helical_dom_sf"/>
</dbReference>
<dbReference type="Proteomes" id="UP000789405">
    <property type="component" value="Unassembled WGS sequence"/>
</dbReference>
<sequence>AENDDHKSQQIIGNYFSEGIGTRKDIIKAIYWLNKAKENRNISANFFLERILWDLLQ</sequence>
<dbReference type="Gene3D" id="1.25.40.10">
    <property type="entry name" value="Tetratricopeptide repeat domain"/>
    <property type="match status" value="1"/>
</dbReference>
<evidence type="ECO:0000313" key="1">
    <source>
        <dbReference type="EMBL" id="CAG8827711.1"/>
    </source>
</evidence>
<gene>
    <name evidence="1" type="ORF">DERYTH_LOCUS28350</name>
</gene>
<organism evidence="1 2">
    <name type="scientific">Dentiscutata erythropus</name>
    <dbReference type="NCBI Taxonomy" id="1348616"/>
    <lineage>
        <taxon>Eukaryota</taxon>
        <taxon>Fungi</taxon>
        <taxon>Fungi incertae sedis</taxon>
        <taxon>Mucoromycota</taxon>
        <taxon>Glomeromycotina</taxon>
        <taxon>Glomeromycetes</taxon>
        <taxon>Diversisporales</taxon>
        <taxon>Gigasporaceae</taxon>
        <taxon>Dentiscutata</taxon>
    </lineage>
</organism>
<dbReference type="OrthoDB" id="2384430at2759"/>
<reference evidence="1" key="1">
    <citation type="submission" date="2021-06" db="EMBL/GenBank/DDBJ databases">
        <authorList>
            <person name="Kallberg Y."/>
            <person name="Tangrot J."/>
            <person name="Rosling A."/>
        </authorList>
    </citation>
    <scope>NUCLEOTIDE SEQUENCE</scope>
    <source>
        <strain evidence="1">MA453B</strain>
    </source>
</reference>
<protein>
    <submittedName>
        <fullName evidence="1">18695_t:CDS:1</fullName>
    </submittedName>
</protein>